<dbReference type="OrthoDB" id="5874655at2759"/>
<dbReference type="EMBL" id="BX284601">
    <property type="protein sequence ID" value="CAB02915.2"/>
    <property type="molecule type" value="Genomic_DNA"/>
</dbReference>
<evidence type="ECO:0000256" key="1">
    <source>
        <dbReference type="SAM" id="Coils"/>
    </source>
</evidence>
<feature type="coiled-coil region" evidence="1">
    <location>
        <begin position="14"/>
        <end position="52"/>
    </location>
</feature>
<dbReference type="Proteomes" id="UP000001940">
    <property type="component" value="Chromosome I"/>
</dbReference>
<evidence type="ECO:0000313" key="3">
    <source>
        <dbReference type="EMBL" id="CAB02915.2"/>
    </source>
</evidence>
<dbReference type="Bgee" id="WBGene00008649">
    <property type="expression patterns" value="Expressed in larva and 1 other cell type or tissue"/>
</dbReference>
<feature type="region of interest" description="Disordered" evidence="2">
    <location>
        <begin position="52"/>
        <end position="106"/>
    </location>
</feature>
<sequence length="106" mass="12393">MAMVVGGPDDRESIRLLIGQIRDLYKEIVQMRNEDREQYKLMNGRVDALEKDRSLRTKKRRKINKDKTKLDKEKKSAAQKVISTSNMTNTPKITDENKVAEKKEEE</sequence>
<organism evidence="3 4">
    <name type="scientific">Caenorhabditis elegans</name>
    <dbReference type="NCBI Taxonomy" id="6239"/>
    <lineage>
        <taxon>Eukaryota</taxon>
        <taxon>Metazoa</taxon>
        <taxon>Ecdysozoa</taxon>
        <taxon>Nematoda</taxon>
        <taxon>Chromadorea</taxon>
        <taxon>Rhabditida</taxon>
        <taxon>Rhabditina</taxon>
        <taxon>Rhabditomorpha</taxon>
        <taxon>Rhabditoidea</taxon>
        <taxon>Rhabditidae</taxon>
        <taxon>Peloderinae</taxon>
        <taxon>Caenorhabditis</taxon>
    </lineage>
</organism>
<dbReference type="AlphaFoldDB" id="O17778"/>
<dbReference type="UCSC" id="F10D11.3">
    <property type="organism name" value="c. elegans"/>
</dbReference>
<name>O17778_CAEEL</name>
<keyword evidence="1" id="KW-0175">Coiled coil</keyword>
<dbReference type="FunCoup" id="O17778">
    <property type="interactions" value="268"/>
</dbReference>
<accession>O17778</accession>
<reference evidence="3 4" key="1">
    <citation type="journal article" date="1998" name="Science">
        <title>Genome sequence of the nematode C. elegans: a platform for investigating biology.</title>
        <authorList>
            <consortium name="The C. elegans sequencing consortium"/>
            <person name="Sulson J.E."/>
            <person name="Waterston R."/>
        </authorList>
    </citation>
    <scope>NUCLEOTIDE SEQUENCE [LARGE SCALE GENOMIC DNA]</scope>
    <source>
        <strain evidence="3 4">Bristol N2</strain>
    </source>
</reference>
<dbReference type="STRING" id="6239.F10D11.3.1"/>
<dbReference type="eggNOG" id="ENOG502TJ92">
    <property type="taxonomic scope" value="Eukaryota"/>
</dbReference>
<evidence type="ECO:0000313" key="4">
    <source>
        <dbReference type="Proteomes" id="UP000001940"/>
    </source>
</evidence>
<dbReference type="SMR" id="O17778"/>
<dbReference type="AGR" id="WB:WBGene00008649"/>
<dbReference type="PIR" id="T20707">
    <property type="entry name" value="T20707"/>
</dbReference>
<feature type="compositionally biased region" description="Basic and acidic residues" evidence="2">
    <location>
        <begin position="93"/>
        <end position="106"/>
    </location>
</feature>
<evidence type="ECO:0000256" key="2">
    <source>
        <dbReference type="SAM" id="MobiDB-lite"/>
    </source>
</evidence>
<keyword evidence="4" id="KW-1185">Reference proteome</keyword>
<dbReference type="PaxDb" id="6239-F10D11.3"/>
<protein>
    <submittedName>
        <fullName evidence="3">BAG domain-containing protein</fullName>
    </submittedName>
</protein>
<feature type="compositionally biased region" description="Basic and acidic residues" evidence="2">
    <location>
        <begin position="65"/>
        <end position="76"/>
    </location>
</feature>
<proteinExistence type="predicted"/>
<dbReference type="WormBase" id="F10D11.3">
    <property type="protein sequence ID" value="CE52770"/>
    <property type="gene ID" value="WBGene00008649"/>
</dbReference>
<feature type="compositionally biased region" description="Polar residues" evidence="2">
    <location>
        <begin position="81"/>
        <end position="92"/>
    </location>
</feature>
<dbReference type="HOGENOM" id="CLU_1972472_0_0_1"/>
<evidence type="ECO:0000313" key="5">
    <source>
        <dbReference type="WormBase" id="F10D11.3"/>
    </source>
</evidence>
<dbReference type="InParanoid" id="O17778"/>
<gene>
    <name evidence="3" type="ORF">CELE_F10D11.3</name>
    <name evidence="3 5" type="ORF">F10D11.3</name>
</gene>